<organism evidence="1 2">
    <name type="scientific">Pseudomonas syringae pv. atrofaciens</name>
    <dbReference type="NCBI Taxonomy" id="192087"/>
    <lineage>
        <taxon>Bacteria</taxon>
        <taxon>Pseudomonadati</taxon>
        <taxon>Pseudomonadota</taxon>
        <taxon>Gammaproteobacteria</taxon>
        <taxon>Pseudomonadales</taxon>
        <taxon>Pseudomonadaceae</taxon>
        <taxon>Pseudomonas</taxon>
        <taxon>Pseudomonas syringae</taxon>
    </lineage>
</organism>
<dbReference type="EMBL" id="CP028490">
    <property type="protein sequence ID" value="AVX22792.1"/>
    <property type="molecule type" value="Genomic_DNA"/>
</dbReference>
<accession>A0AAD0MYQ7</accession>
<evidence type="ECO:0000313" key="2">
    <source>
        <dbReference type="Proteomes" id="UP000240475"/>
    </source>
</evidence>
<protein>
    <submittedName>
        <fullName evidence="1">Uncharacterized protein</fullName>
    </submittedName>
</protein>
<dbReference type="Pfam" id="PF21732">
    <property type="entry name" value="DUF6864"/>
    <property type="match status" value="1"/>
</dbReference>
<reference evidence="1 2" key="1">
    <citation type="submission" date="2018-04" db="EMBL/GenBank/DDBJ databases">
        <authorList>
            <person name="Cha J.-S."/>
        </authorList>
    </citation>
    <scope>NUCLEOTIDE SEQUENCE [LARGE SCALE GENOMIC DNA]</scope>
    <source>
        <strain evidence="1 2">LMG5095</strain>
    </source>
</reference>
<dbReference type="RefSeq" id="WP_029572584.1">
    <property type="nucleotide sequence ID" value="NZ_CP028490.1"/>
</dbReference>
<sequence>MIKVGGRRIIEAGNVLVPHGEDVSVICSFDESDSVKFNFKFSESPADGDEKELTTGVSIVSDAEQATFDFKNFNSATGHTTGRPIYFADSDAGEKLSIMATVYKYKRAHRIMFQLMLGDIDE</sequence>
<name>A0AAD0MYQ7_PSESX</name>
<dbReference type="AlphaFoldDB" id="A0AAD0MYQ7"/>
<dbReference type="InterPro" id="IPR049197">
    <property type="entry name" value="DUF6864"/>
</dbReference>
<evidence type="ECO:0000313" key="1">
    <source>
        <dbReference type="EMBL" id="AVX22792.1"/>
    </source>
</evidence>
<gene>
    <name evidence="1" type="ORF">DA456_04985</name>
</gene>
<proteinExistence type="predicted"/>
<dbReference type="Proteomes" id="UP000240475">
    <property type="component" value="Chromosome"/>
</dbReference>